<dbReference type="EMBL" id="AP024702">
    <property type="protein sequence ID" value="BCX46897.1"/>
    <property type="molecule type" value="Genomic_DNA"/>
</dbReference>
<accession>A0ABN6H2Q6</accession>
<dbReference type="InterPro" id="IPR013425">
    <property type="entry name" value="Autotrns_rpt"/>
</dbReference>
<name>A0ABN6H2Q6_9BACT</name>
<feature type="compositionally biased region" description="Polar residues" evidence="2">
    <location>
        <begin position="40"/>
        <end position="50"/>
    </location>
</feature>
<proteinExistence type="predicted"/>
<dbReference type="InterPro" id="IPR012332">
    <property type="entry name" value="Autotransporter_pectin_lyase_C"/>
</dbReference>
<evidence type="ECO:0000313" key="5">
    <source>
        <dbReference type="Proteomes" id="UP001374893"/>
    </source>
</evidence>
<feature type="compositionally biased region" description="Low complexity" evidence="2">
    <location>
        <begin position="658"/>
        <end position="670"/>
    </location>
</feature>
<protein>
    <submittedName>
        <fullName evidence="4">Autotransporter-associated betastr and repeat-containing protein</fullName>
    </submittedName>
</protein>
<dbReference type="RefSeq" id="WP_338688818.1">
    <property type="nucleotide sequence ID" value="NZ_AP024702.1"/>
</dbReference>
<evidence type="ECO:0000256" key="2">
    <source>
        <dbReference type="SAM" id="MobiDB-lite"/>
    </source>
</evidence>
<dbReference type="InterPro" id="IPR011050">
    <property type="entry name" value="Pectin_lyase_fold/virulence"/>
</dbReference>
<dbReference type="SUPFAM" id="SSF51126">
    <property type="entry name" value="Pectin lyase-like"/>
    <property type="match status" value="1"/>
</dbReference>
<organism evidence="4 5">
    <name type="scientific">Haloferula helveola</name>
    <dbReference type="NCBI Taxonomy" id="490095"/>
    <lineage>
        <taxon>Bacteria</taxon>
        <taxon>Pseudomonadati</taxon>
        <taxon>Verrucomicrobiota</taxon>
        <taxon>Verrucomicrobiia</taxon>
        <taxon>Verrucomicrobiales</taxon>
        <taxon>Verrucomicrobiaceae</taxon>
        <taxon>Haloferula</taxon>
    </lineage>
</organism>
<dbReference type="Pfam" id="PF12951">
    <property type="entry name" value="PATR"/>
    <property type="match status" value="4"/>
</dbReference>
<evidence type="ECO:0000313" key="4">
    <source>
        <dbReference type="EMBL" id="BCX46897.1"/>
    </source>
</evidence>
<dbReference type="Proteomes" id="UP001374893">
    <property type="component" value="Chromosome"/>
</dbReference>
<evidence type="ECO:0000256" key="3">
    <source>
        <dbReference type="SAM" id="SignalP"/>
    </source>
</evidence>
<gene>
    <name evidence="4" type="ORF">HAHE_08050</name>
</gene>
<sequence length="1129" mass="111939">MKSKINLFVAAATSVLASAHAQTTVFFDDFENGANDATVDNTTGAYSQTPDVDAGDSDGNTSGDINSTLWVKANQGFGATRQGLIDESHGDFTDPTGEQAWGFRYTNSGITTAEGVIGALVPGATYTITFDVVEDGHNGGTPWSAKLYTVNGGSRNDARNDGLATSVLASASGSADTGATYEQETFSYTVDPVADAAVLGHDVTLRFFGATTSATIDNVKVEVTYATDIAYWDIDGSTPGSGGATPAGTWDAATTNWNPDPDGTGTVAAWTPGDIAIFAAGADATGTYSVTVDGAQDIGALIVEEGAVSLVDGTSGALNLATSSPAVVASGAELTIDIPITDATDTELFTKDGAGQLTLTGDNSAADGGMALNGGITQFDTLASINGTGANVAIGANGILSVAGSITGGDVPTVLARVDPASTGTIAADNVDTADFDFDAAGLTDAYLGAIGTVDYTGTLTPSGTTYRLLGGAGGTLTLNSALTSGYTLDLKGPGTLQLNGFDSTVDSLVNSGGPTVENGNASTAATLTVNNSSNESWFGTFQDGGAATLGLTKDGSGILYLRTNNSITGDLTILNGTVQLGNNGDTGSLNGSSYPGNVSIAAGSTFRDRSNNSVTMSGVISGDGSLHKDGSGTMTLTGANTYTGQTEIRASGGGGPTLSVSSLNSVTSPPQMPSSSLGVPADAAAGTIILGSGTNVRNCTLIYTGPGETTDRVMAVSFNSGADQEIRNTGGGLLKFTEPFTINRSSGNNGGRFTLGGSGDGEVEAGMTGGIIPGDLWKDDAGTWTLGGTTTADDLRVNNGTLIVAGTLDSDDSDPDGTGTVNVTGGTLQVDGSLTADGAFDVNGGTLGGSGTVTAAGVTVAAGANLAPGSSVGTLDIDGDLDISALAGGAGVLDFELDTVAASDQIAVTGTLAIGSGALGLSDFNFTDLGGLQNGTYTLISSGGLTGTLDGADLTATDVLGGDADFELQLSGNDVVLAVTGLPGGNPFDTWAATGTLGAVTFEGDTNGDGVQDGLAFLLGVDNPDDDANGALPTVTEDGLGGLVLTFNCLPSGDRGTAELRVEHSSDIGATDPWLATVDQVPDATDIVPDNDVTFVVTAGSPTNSVVATIGSAAASGGTLFGRLTATE</sequence>
<evidence type="ECO:0000256" key="1">
    <source>
        <dbReference type="ARBA" id="ARBA00022729"/>
    </source>
</evidence>
<keyword evidence="5" id="KW-1185">Reference proteome</keyword>
<feature type="chain" id="PRO_5045825551" evidence="3">
    <location>
        <begin position="22"/>
        <end position="1129"/>
    </location>
</feature>
<reference evidence="4 5" key="1">
    <citation type="submission" date="2021-06" db="EMBL/GenBank/DDBJ databases">
        <title>Complete genome of Haloferula helveola possessing various polysaccharide degrading enzymes.</title>
        <authorList>
            <person name="Takami H."/>
            <person name="Huang C."/>
            <person name="Hamasaki K."/>
        </authorList>
    </citation>
    <scope>NUCLEOTIDE SEQUENCE [LARGE SCALE GENOMIC DNA]</scope>
    <source>
        <strain evidence="4 5">CN-1</strain>
    </source>
</reference>
<feature type="region of interest" description="Disordered" evidence="2">
    <location>
        <begin position="651"/>
        <end position="679"/>
    </location>
</feature>
<feature type="region of interest" description="Disordered" evidence="2">
    <location>
        <begin position="40"/>
        <end position="61"/>
    </location>
</feature>
<dbReference type="NCBIfam" id="TIGR02601">
    <property type="entry name" value="autotrns_rpt"/>
    <property type="match status" value="2"/>
</dbReference>
<dbReference type="Gene3D" id="2.160.20.20">
    <property type="match status" value="1"/>
</dbReference>
<keyword evidence="1 3" id="KW-0732">Signal</keyword>
<feature type="signal peptide" evidence="3">
    <location>
        <begin position="1"/>
        <end position="21"/>
    </location>
</feature>